<dbReference type="EMBL" id="NIDF01000101">
    <property type="protein sequence ID" value="TYJ53139.1"/>
    <property type="molecule type" value="Genomic_DNA"/>
</dbReference>
<feature type="compositionally biased region" description="Low complexity" evidence="1">
    <location>
        <begin position="1"/>
        <end position="25"/>
    </location>
</feature>
<name>A0A5D3ASE0_9TREE</name>
<gene>
    <name evidence="2" type="ORF">B9479_006262</name>
</gene>
<proteinExistence type="predicted"/>
<dbReference type="PANTHER" id="PTHR33324">
    <property type="entry name" value="EXPRESSED PROTEIN"/>
    <property type="match status" value="1"/>
</dbReference>
<feature type="region of interest" description="Disordered" evidence="1">
    <location>
        <begin position="300"/>
        <end position="446"/>
    </location>
</feature>
<dbReference type="Proteomes" id="UP000322245">
    <property type="component" value="Unassembled WGS sequence"/>
</dbReference>
<feature type="compositionally biased region" description="Acidic residues" evidence="1">
    <location>
        <begin position="304"/>
        <end position="325"/>
    </location>
</feature>
<sequence>MSPSHQAAAGSSAAPQPSAQPTAPTTAPPPRAEGTQASKAKRKDKARDMSPASALRRGMTPPPLLSYWKKSPKDWAKDAEGVTAMSSTELLIEWCEDRSNRDKILGKTSGYTPKKAAPEVQRYMFERNGPTMRTRVSIEKKFKETKSTFKRLYTAINETGTGNVKTVKWGGREVVLNSREEIDGNALPLAFCNKIVPFYNKWESILADAVGIADPSLFDGSDEPSGARYLNRSRAMGESYSVAGLDKDELIASLIEDDDEPEDGDVATPDPSLFAASDEPSGARDLTRARAMGFRVLFPAGLDKDEENESASMTEDDDEPEDGSPAEDGLRLGMPVEDEADGSASALLRSVSPPPPLPNHQRPSPSASPSAGDEHRSKRSKGGNPRALDRRSQVAKQKAAHQTNMLTDEELSFLEDTKRIDGERERREAERDSREMERDKREVNRDEAMRKFNTELIQIHRSAAADKKEEHAQWKEIELKKMAVEVYKQDGGSLEEAMRRVQELN</sequence>
<feature type="region of interest" description="Disordered" evidence="1">
    <location>
        <begin position="1"/>
        <end position="67"/>
    </location>
</feature>
<feature type="region of interest" description="Disordered" evidence="1">
    <location>
        <begin position="259"/>
        <end position="285"/>
    </location>
</feature>
<keyword evidence="3" id="KW-1185">Reference proteome</keyword>
<organism evidence="2 3">
    <name type="scientific">Cryptococcus floricola</name>
    <dbReference type="NCBI Taxonomy" id="2591691"/>
    <lineage>
        <taxon>Eukaryota</taxon>
        <taxon>Fungi</taxon>
        <taxon>Dikarya</taxon>
        <taxon>Basidiomycota</taxon>
        <taxon>Agaricomycotina</taxon>
        <taxon>Tremellomycetes</taxon>
        <taxon>Tremellales</taxon>
        <taxon>Cryptococcaceae</taxon>
        <taxon>Cryptococcus</taxon>
    </lineage>
</organism>
<comment type="caution">
    <text evidence="2">The sequence shown here is derived from an EMBL/GenBank/DDBJ whole genome shotgun (WGS) entry which is preliminary data.</text>
</comment>
<accession>A0A5D3ASE0</accession>
<protein>
    <submittedName>
        <fullName evidence="2">Uncharacterized protein</fullName>
    </submittedName>
</protein>
<reference evidence="2 3" key="1">
    <citation type="submission" date="2017-05" db="EMBL/GenBank/DDBJ databases">
        <title>The Genome Sequence of Tsuchiyaea wingfieldii DSM 27421.</title>
        <authorList>
            <person name="Cuomo C."/>
            <person name="Passer A."/>
            <person name="Billmyre B."/>
            <person name="Heitman J."/>
        </authorList>
    </citation>
    <scope>NUCLEOTIDE SEQUENCE [LARGE SCALE GENOMIC DNA]</scope>
    <source>
        <strain evidence="2 3">DSM 27421</strain>
    </source>
</reference>
<evidence type="ECO:0000313" key="2">
    <source>
        <dbReference type="EMBL" id="TYJ53139.1"/>
    </source>
</evidence>
<feature type="compositionally biased region" description="Basic and acidic residues" evidence="1">
    <location>
        <begin position="415"/>
        <end position="446"/>
    </location>
</feature>
<evidence type="ECO:0000256" key="1">
    <source>
        <dbReference type="SAM" id="MobiDB-lite"/>
    </source>
</evidence>
<evidence type="ECO:0000313" key="3">
    <source>
        <dbReference type="Proteomes" id="UP000322245"/>
    </source>
</evidence>
<dbReference type="AlphaFoldDB" id="A0A5D3ASE0"/>